<dbReference type="AlphaFoldDB" id="A0A1X7VGX7"/>
<dbReference type="InParanoid" id="A0A1X7VGX7"/>
<evidence type="ECO:0000313" key="1">
    <source>
        <dbReference type="EnsemblMetazoa" id="Aqu2.1.39213_001"/>
    </source>
</evidence>
<organism evidence="1">
    <name type="scientific">Amphimedon queenslandica</name>
    <name type="common">Sponge</name>
    <dbReference type="NCBI Taxonomy" id="400682"/>
    <lineage>
        <taxon>Eukaryota</taxon>
        <taxon>Metazoa</taxon>
        <taxon>Porifera</taxon>
        <taxon>Demospongiae</taxon>
        <taxon>Heteroscleromorpha</taxon>
        <taxon>Haplosclerida</taxon>
        <taxon>Niphatidae</taxon>
        <taxon>Amphimedon</taxon>
    </lineage>
</organism>
<proteinExistence type="predicted"/>
<sequence length="43" mass="4984">AGKQLSKYATSRPYVYNRRDLFIYEDLGCPIVKVFDTIRVGET</sequence>
<accession>A0A1X7VGX7</accession>
<name>A0A1X7VGX7_AMPQE</name>
<reference evidence="1" key="1">
    <citation type="submission" date="2017-05" db="UniProtKB">
        <authorList>
            <consortium name="EnsemblMetazoa"/>
        </authorList>
    </citation>
    <scope>IDENTIFICATION</scope>
</reference>
<protein>
    <submittedName>
        <fullName evidence="1">Uncharacterized protein</fullName>
    </submittedName>
</protein>
<dbReference type="EnsemblMetazoa" id="Aqu2.1.39213_001">
    <property type="protein sequence ID" value="Aqu2.1.39213_001"/>
    <property type="gene ID" value="Aqu2.1.39213"/>
</dbReference>